<keyword evidence="2" id="KW-1185">Reference proteome</keyword>
<dbReference type="AlphaFoldDB" id="A0A4Y2SYW5"/>
<evidence type="ECO:0000313" key="2">
    <source>
        <dbReference type="Proteomes" id="UP000499080"/>
    </source>
</evidence>
<proteinExistence type="predicted"/>
<reference evidence="1 2" key="1">
    <citation type="journal article" date="2019" name="Sci. Rep.">
        <title>Orb-weaving spider Araneus ventricosus genome elucidates the spidroin gene catalogue.</title>
        <authorList>
            <person name="Kono N."/>
            <person name="Nakamura H."/>
            <person name="Ohtoshi R."/>
            <person name="Moran D.A.P."/>
            <person name="Shinohara A."/>
            <person name="Yoshida Y."/>
            <person name="Fujiwara M."/>
            <person name="Mori M."/>
            <person name="Tomita M."/>
            <person name="Arakawa K."/>
        </authorList>
    </citation>
    <scope>NUCLEOTIDE SEQUENCE [LARGE SCALE GENOMIC DNA]</scope>
</reference>
<name>A0A4Y2SYW5_ARAVE</name>
<comment type="caution">
    <text evidence="1">The sequence shown here is derived from an EMBL/GenBank/DDBJ whole genome shotgun (WGS) entry which is preliminary data.</text>
</comment>
<evidence type="ECO:0000313" key="1">
    <source>
        <dbReference type="EMBL" id="GBN93522.1"/>
    </source>
</evidence>
<accession>A0A4Y2SYW5</accession>
<organism evidence="1 2">
    <name type="scientific">Araneus ventricosus</name>
    <name type="common">Orbweaver spider</name>
    <name type="synonym">Epeira ventricosa</name>
    <dbReference type="NCBI Taxonomy" id="182803"/>
    <lineage>
        <taxon>Eukaryota</taxon>
        <taxon>Metazoa</taxon>
        <taxon>Ecdysozoa</taxon>
        <taxon>Arthropoda</taxon>
        <taxon>Chelicerata</taxon>
        <taxon>Arachnida</taxon>
        <taxon>Araneae</taxon>
        <taxon>Araneomorphae</taxon>
        <taxon>Entelegynae</taxon>
        <taxon>Araneoidea</taxon>
        <taxon>Araneidae</taxon>
        <taxon>Araneus</taxon>
    </lineage>
</organism>
<sequence length="100" mass="11483">MRGQRMERVQKTICPCSFQRMELYAKLSPPLQRGQRMELYVNYLSLCSVLTAWNCACKTICPLQRGQRAELHYKTICPAHGQRMELFSIQTTALQRGGTG</sequence>
<protein>
    <submittedName>
        <fullName evidence="1">Uncharacterized protein</fullName>
    </submittedName>
</protein>
<dbReference type="EMBL" id="BGPR01024989">
    <property type="protein sequence ID" value="GBN93522.1"/>
    <property type="molecule type" value="Genomic_DNA"/>
</dbReference>
<dbReference type="Proteomes" id="UP000499080">
    <property type="component" value="Unassembled WGS sequence"/>
</dbReference>
<gene>
    <name evidence="1" type="ORF">AVEN_174517_1</name>
</gene>